<name>A0A9D7S6G1_9BACT</name>
<reference evidence="1 2" key="1">
    <citation type="submission" date="2020-10" db="EMBL/GenBank/DDBJ databases">
        <title>Connecting structure to function with the recovery of over 1000 high-quality activated sludge metagenome-assembled genomes encoding full-length rRNA genes using long-read sequencing.</title>
        <authorList>
            <person name="Singleton C.M."/>
            <person name="Petriglieri F."/>
            <person name="Kristensen J.M."/>
            <person name="Kirkegaard R.H."/>
            <person name="Michaelsen T.Y."/>
            <person name="Andersen M.H."/>
            <person name="Karst S.M."/>
            <person name="Dueholm M.S."/>
            <person name="Nielsen P.H."/>
            <person name="Albertsen M."/>
        </authorList>
    </citation>
    <scope>NUCLEOTIDE SEQUENCE [LARGE SCALE GENOMIC DNA]</scope>
    <source>
        <strain evidence="1">Ribe_18-Q3-R11-54_BAT3C.373</strain>
    </source>
</reference>
<evidence type="ECO:0000313" key="1">
    <source>
        <dbReference type="EMBL" id="MBK9716105.1"/>
    </source>
</evidence>
<dbReference type="InterPro" id="IPR013431">
    <property type="entry name" value="Delta_60_rpt"/>
</dbReference>
<protein>
    <recommendedName>
        <fullName evidence="3">Delta-60 repeat domain-containing protein</fullName>
    </recommendedName>
</protein>
<dbReference type="Gene3D" id="2.80.10.50">
    <property type="match status" value="3"/>
</dbReference>
<sequence>MKNLIILLFTLCFTNTIISQDGRLNDSFGIKGIVSTNILELNESATDVLIQEDGKILMLGSGEKLLATKGIALQRLNKDGSTDSEFGENGKVLTTNFDYDAIGISCAIQADKKIIVVGKATHLSDKISSLMLVRYDSNGDIDFNFGKNGFVILKTNNNVIPYDMTLYPDGKIVVVGTLEIQNITYGVIYRFNVDGTIDNSFSVDGVQSIYYLDLNVASCVKVQSDGKILVGGHAGGSSKYVSALYLNRYNQDGSLDSTFDKTFFFFNPPIPKTEETFEDLLIQKDGKIVLLSNYLDTLDQRYIILRRFEQTGKIDLTFANSGIQKTKVSYFTYATKFNIQTNGKLLVAAFTFNSSQAIIQRYLSNGILDNTFGVDGIDKISIKDKAAILNQIAIQSDGQIIGVGTLYIYDSRLITEEDMFTIRLNTDGSLDHNFGNQGKLISDFGSDERSRDIAIQKDGKNFISR</sequence>
<dbReference type="SUPFAM" id="SSF101898">
    <property type="entry name" value="NHL repeat"/>
    <property type="match status" value="1"/>
</dbReference>
<dbReference type="AlphaFoldDB" id="A0A9D7S6G1"/>
<dbReference type="Proteomes" id="UP000808349">
    <property type="component" value="Unassembled WGS sequence"/>
</dbReference>
<accession>A0A9D7S6G1</accession>
<dbReference type="Pfam" id="PF17164">
    <property type="entry name" value="DUF5122"/>
    <property type="match status" value="7"/>
</dbReference>
<dbReference type="NCBIfam" id="TIGR02608">
    <property type="entry name" value="delta_60_rpt"/>
    <property type="match status" value="7"/>
</dbReference>
<comment type="caution">
    <text evidence="1">The sequence shown here is derived from an EMBL/GenBank/DDBJ whole genome shotgun (WGS) entry which is preliminary data.</text>
</comment>
<dbReference type="EMBL" id="JADKFW010000004">
    <property type="protein sequence ID" value="MBK9716105.1"/>
    <property type="molecule type" value="Genomic_DNA"/>
</dbReference>
<organism evidence="1 2">
    <name type="scientific">Candidatus Defluviibacterium haderslevense</name>
    <dbReference type="NCBI Taxonomy" id="2981993"/>
    <lineage>
        <taxon>Bacteria</taxon>
        <taxon>Pseudomonadati</taxon>
        <taxon>Bacteroidota</taxon>
        <taxon>Saprospiria</taxon>
        <taxon>Saprospirales</taxon>
        <taxon>Saprospiraceae</taxon>
        <taxon>Candidatus Defluviibacterium</taxon>
    </lineage>
</organism>
<dbReference type="PANTHER" id="PTHR42754:SF1">
    <property type="entry name" value="LIPOPROTEIN"/>
    <property type="match status" value="1"/>
</dbReference>
<proteinExistence type="predicted"/>
<evidence type="ECO:0008006" key="3">
    <source>
        <dbReference type="Google" id="ProtNLM"/>
    </source>
</evidence>
<dbReference type="PANTHER" id="PTHR42754">
    <property type="entry name" value="ENDOGLUCANASE"/>
    <property type="match status" value="1"/>
</dbReference>
<evidence type="ECO:0000313" key="2">
    <source>
        <dbReference type="Proteomes" id="UP000808349"/>
    </source>
</evidence>
<gene>
    <name evidence="1" type="ORF">IPO85_01000</name>
</gene>